<feature type="region of interest" description="Disordered" evidence="1">
    <location>
        <begin position="19"/>
        <end position="86"/>
    </location>
</feature>
<evidence type="ECO:0000313" key="3">
    <source>
        <dbReference type="Proteomes" id="UP000556436"/>
    </source>
</evidence>
<reference evidence="2 3" key="1">
    <citation type="submission" date="2020-08" db="EMBL/GenBank/DDBJ databases">
        <title>Genomic Encyclopedia of Type Strains, Phase III (KMG-III): the genomes of soil and plant-associated and newly described type strains.</title>
        <authorList>
            <person name="Whitman W."/>
        </authorList>
    </citation>
    <scope>NUCLEOTIDE SEQUENCE [LARGE SCALE GENOMIC DNA]</scope>
    <source>
        <strain evidence="2 3">CECT 3265</strain>
    </source>
</reference>
<protein>
    <submittedName>
        <fullName evidence="2">Type IV secretory pathway VirB10-like protein</fullName>
    </submittedName>
</protein>
<gene>
    <name evidence="2" type="ORF">FHS38_001079</name>
</gene>
<evidence type="ECO:0000256" key="1">
    <source>
        <dbReference type="SAM" id="MobiDB-lite"/>
    </source>
</evidence>
<organism evidence="2 3">
    <name type="scientific">Streptomyces netropsis</name>
    <name type="common">Streptoverticillium netropsis</name>
    <dbReference type="NCBI Taxonomy" id="55404"/>
    <lineage>
        <taxon>Bacteria</taxon>
        <taxon>Bacillati</taxon>
        <taxon>Actinomycetota</taxon>
        <taxon>Actinomycetes</taxon>
        <taxon>Kitasatosporales</taxon>
        <taxon>Streptomycetaceae</taxon>
        <taxon>Streptomyces</taxon>
    </lineage>
</organism>
<accession>A0A7W7PBX0</accession>
<dbReference type="EMBL" id="JACHJG010000002">
    <property type="protein sequence ID" value="MBB4885051.1"/>
    <property type="molecule type" value="Genomic_DNA"/>
</dbReference>
<dbReference type="RefSeq" id="WP_184731293.1">
    <property type="nucleotide sequence ID" value="NZ_BMRW01000006.1"/>
</dbReference>
<dbReference type="AlphaFoldDB" id="A0A7W7PBX0"/>
<feature type="compositionally biased region" description="Low complexity" evidence="1">
    <location>
        <begin position="19"/>
        <end position="46"/>
    </location>
</feature>
<evidence type="ECO:0000313" key="2">
    <source>
        <dbReference type="EMBL" id="MBB4885051.1"/>
    </source>
</evidence>
<proteinExistence type="predicted"/>
<dbReference type="Proteomes" id="UP000556436">
    <property type="component" value="Unassembled WGS sequence"/>
</dbReference>
<keyword evidence="3" id="KW-1185">Reference proteome</keyword>
<sequence>MIGAVAVIIAAVIGAIFSPSSKSNGSGNKDSSVSAGAQGGTSASAEASEKSTPDEPTRAGVTPTTPKPTPSVSGGEKSMPPSSKARWKGTVTLPLTLNANSDVGADFDGKDPGRLVGVDDDLRGDYSASAAVMVMTGRAAEAPGDAGDLRRSDCEKRLPPGVTQNPVSVPLTRSNGVSGTYCFTTTEGRTAAFSMVSANLPLPDAVTIKVVLWE</sequence>
<comment type="caution">
    <text evidence="2">The sequence shown here is derived from an EMBL/GenBank/DDBJ whole genome shotgun (WGS) entry which is preliminary data.</text>
</comment>
<name>A0A7W7PBX0_STRNE</name>
<feature type="compositionally biased region" description="Basic and acidic residues" evidence="1">
    <location>
        <begin position="47"/>
        <end position="57"/>
    </location>
</feature>